<dbReference type="HOGENOM" id="CLU_2427167_0_0_1"/>
<protein>
    <submittedName>
        <fullName evidence="1">Uncharacterized protein</fullName>
    </submittedName>
</protein>
<accession>A0A067TT86</accession>
<dbReference type="Proteomes" id="UP000027222">
    <property type="component" value="Unassembled WGS sequence"/>
</dbReference>
<organism evidence="1 2">
    <name type="scientific">Galerina marginata (strain CBS 339.88)</name>
    <dbReference type="NCBI Taxonomy" id="685588"/>
    <lineage>
        <taxon>Eukaryota</taxon>
        <taxon>Fungi</taxon>
        <taxon>Dikarya</taxon>
        <taxon>Basidiomycota</taxon>
        <taxon>Agaricomycotina</taxon>
        <taxon>Agaricomycetes</taxon>
        <taxon>Agaricomycetidae</taxon>
        <taxon>Agaricales</taxon>
        <taxon>Agaricineae</taxon>
        <taxon>Strophariaceae</taxon>
        <taxon>Galerina</taxon>
    </lineage>
</organism>
<reference evidence="2" key="1">
    <citation type="journal article" date="2014" name="Proc. Natl. Acad. Sci. U.S.A.">
        <title>Extensive sampling of basidiomycete genomes demonstrates inadequacy of the white-rot/brown-rot paradigm for wood decay fungi.</title>
        <authorList>
            <person name="Riley R."/>
            <person name="Salamov A.A."/>
            <person name="Brown D.W."/>
            <person name="Nagy L.G."/>
            <person name="Floudas D."/>
            <person name="Held B.W."/>
            <person name="Levasseur A."/>
            <person name="Lombard V."/>
            <person name="Morin E."/>
            <person name="Otillar R."/>
            <person name="Lindquist E.A."/>
            <person name="Sun H."/>
            <person name="LaButti K.M."/>
            <person name="Schmutz J."/>
            <person name="Jabbour D."/>
            <person name="Luo H."/>
            <person name="Baker S.E."/>
            <person name="Pisabarro A.G."/>
            <person name="Walton J.D."/>
            <person name="Blanchette R.A."/>
            <person name="Henrissat B."/>
            <person name="Martin F."/>
            <person name="Cullen D."/>
            <person name="Hibbett D.S."/>
            <person name="Grigoriev I.V."/>
        </authorList>
    </citation>
    <scope>NUCLEOTIDE SEQUENCE [LARGE SCALE GENOMIC DNA]</scope>
    <source>
        <strain evidence="2">CBS 339.88</strain>
    </source>
</reference>
<dbReference type="AlphaFoldDB" id="A0A067TT86"/>
<sequence>MRNVESDRNISLTRRFRRMRLDGRQESIEVVSVVSCLYAFAAVLPETAQVVRLVIVIEFQEFVGHAVQIDSTGNVKVMFKLEFLEGSYIYI</sequence>
<evidence type="ECO:0000313" key="2">
    <source>
        <dbReference type="Proteomes" id="UP000027222"/>
    </source>
</evidence>
<proteinExistence type="predicted"/>
<evidence type="ECO:0000313" key="1">
    <source>
        <dbReference type="EMBL" id="KDR83124.1"/>
    </source>
</evidence>
<gene>
    <name evidence="1" type="ORF">GALMADRAFT_871712</name>
</gene>
<keyword evidence="2" id="KW-1185">Reference proteome</keyword>
<name>A0A067TT86_GALM3</name>
<dbReference type="EMBL" id="KL142369">
    <property type="protein sequence ID" value="KDR83124.1"/>
    <property type="molecule type" value="Genomic_DNA"/>
</dbReference>